<name>A0A7G7MFV3_9PSEU</name>
<protein>
    <recommendedName>
        <fullName evidence="3">Phage head-tail joining protein</fullName>
    </recommendedName>
</protein>
<evidence type="ECO:0000313" key="2">
    <source>
        <dbReference type="Proteomes" id="UP000515728"/>
    </source>
</evidence>
<evidence type="ECO:0000313" key="1">
    <source>
        <dbReference type="EMBL" id="QNG51664.1"/>
    </source>
</evidence>
<dbReference type="EMBL" id="CP060131">
    <property type="protein sequence ID" value="QNG51664.1"/>
    <property type="molecule type" value="Genomic_DNA"/>
</dbReference>
<dbReference type="Proteomes" id="UP000515728">
    <property type="component" value="Chromosome"/>
</dbReference>
<dbReference type="RefSeq" id="WP_185718418.1">
    <property type="nucleotide sequence ID" value="NZ_BAAAWI010000001.1"/>
</dbReference>
<sequence>MSWFIPTTTVTLKRGETTDEFGDAVDGNTVVASGLPCAVTQSRGLGDQRSFVPSEARGGVVETFTLRFRPNVHVEEQDRVLDERQGLVYQVISVYNPQSVVGAADVRVTAIRVGAVSRPVNG</sequence>
<dbReference type="AlphaFoldDB" id="A0A7G7MFV3"/>
<accession>A0A7G7MFV3</accession>
<keyword evidence="2" id="KW-1185">Reference proteome</keyword>
<dbReference type="KEGG" id="ppel:H6H00_26750"/>
<evidence type="ECO:0008006" key="3">
    <source>
        <dbReference type="Google" id="ProtNLM"/>
    </source>
</evidence>
<reference evidence="1 2" key="1">
    <citation type="submission" date="2020-08" db="EMBL/GenBank/DDBJ databases">
        <authorList>
            <person name="Mo P."/>
        </authorList>
    </citation>
    <scope>NUCLEOTIDE SEQUENCE [LARGE SCALE GENOMIC DNA]</scope>
    <source>
        <strain evidence="1 2">CGMCC 4.1532</strain>
    </source>
</reference>
<gene>
    <name evidence="1" type="ORF">H6H00_26750</name>
</gene>
<organism evidence="1 2">
    <name type="scientific">Pseudonocardia petroleophila</name>
    <dbReference type="NCBI Taxonomy" id="37331"/>
    <lineage>
        <taxon>Bacteria</taxon>
        <taxon>Bacillati</taxon>
        <taxon>Actinomycetota</taxon>
        <taxon>Actinomycetes</taxon>
        <taxon>Pseudonocardiales</taxon>
        <taxon>Pseudonocardiaceae</taxon>
        <taxon>Pseudonocardia</taxon>
    </lineage>
</organism>
<proteinExistence type="predicted"/>